<reference evidence="4 5" key="1">
    <citation type="submission" date="2018-10" db="EMBL/GenBank/DDBJ databases">
        <title>Sinomicrobium pectinilyticum sp. nov., a pectinase-producing bacterium isolated from alkaline and saline soil, and emended description of the genus Sinomicrobium.</title>
        <authorList>
            <person name="Cheng B."/>
            <person name="Li C."/>
            <person name="Lai Q."/>
            <person name="Du M."/>
            <person name="Shao Z."/>
            <person name="Xu P."/>
            <person name="Yang C."/>
        </authorList>
    </citation>
    <scope>NUCLEOTIDE SEQUENCE [LARGE SCALE GENOMIC DNA]</scope>
    <source>
        <strain evidence="4 5">5DNS001</strain>
    </source>
</reference>
<evidence type="ECO:0000313" key="5">
    <source>
        <dbReference type="Proteomes" id="UP000267469"/>
    </source>
</evidence>
<dbReference type="GO" id="GO:0003727">
    <property type="term" value="F:single-stranded RNA binding"/>
    <property type="evidence" value="ECO:0007669"/>
    <property type="project" value="TreeGrafter"/>
</dbReference>
<dbReference type="GO" id="GO:0003690">
    <property type="term" value="F:double-stranded DNA binding"/>
    <property type="evidence" value="ECO:0007669"/>
    <property type="project" value="TreeGrafter"/>
</dbReference>
<dbReference type="EMBL" id="RJTM01000059">
    <property type="protein sequence ID" value="RNL88523.1"/>
    <property type="molecule type" value="Genomic_DNA"/>
</dbReference>
<keyword evidence="5" id="KW-1185">Reference proteome</keyword>
<dbReference type="AlphaFoldDB" id="A0A3N0EKU0"/>
<dbReference type="PANTHER" id="PTHR38772:SF1">
    <property type="entry name" value="NUCLEOID-ASSOCIATED PROTEIN YEJK"/>
    <property type="match status" value="1"/>
</dbReference>
<dbReference type="Pfam" id="PF04245">
    <property type="entry name" value="NA37"/>
    <property type="match status" value="1"/>
</dbReference>
<name>A0A3N0EKU0_SINP1</name>
<organism evidence="4 5">
    <name type="scientific">Sinomicrobium pectinilyticum</name>
    <dbReference type="NCBI Taxonomy" id="1084421"/>
    <lineage>
        <taxon>Bacteria</taxon>
        <taxon>Pseudomonadati</taxon>
        <taxon>Bacteroidota</taxon>
        <taxon>Flavobacteriia</taxon>
        <taxon>Flavobacteriales</taxon>
        <taxon>Flavobacteriaceae</taxon>
        <taxon>Sinomicrobium</taxon>
    </lineage>
</organism>
<comment type="subcellular location">
    <subcellularLocation>
        <location evidence="1">Cytoplasm</location>
    </subcellularLocation>
</comment>
<dbReference type="Proteomes" id="UP000267469">
    <property type="component" value="Unassembled WGS sequence"/>
</dbReference>
<evidence type="ECO:0008006" key="6">
    <source>
        <dbReference type="Google" id="ProtNLM"/>
    </source>
</evidence>
<dbReference type="InterPro" id="IPR007358">
    <property type="entry name" value="Nucleoid_associated_NdpA"/>
</dbReference>
<evidence type="ECO:0000313" key="4">
    <source>
        <dbReference type="EMBL" id="RNL88523.1"/>
    </source>
</evidence>
<gene>
    <name evidence="4" type="ORF">ED312_08735</name>
</gene>
<evidence type="ECO:0000256" key="2">
    <source>
        <dbReference type="ARBA" id="ARBA00009035"/>
    </source>
</evidence>
<protein>
    <recommendedName>
        <fullName evidence="6">Nucleoid-associated protein</fullName>
    </recommendedName>
</protein>
<sequence>MELNKIIIHELSKTSGSNETELILSEELVEIDNNSIGLVDALNKSYNTDRVLYAVFDKSEGKYFPEKFDEYKDSDRSAADFITFTRSVIGNLETLIQPVTLATGGYFVFAEYTNNANDFFGVFLIRDTEGKTLSKTENSFSIDSVEYVDTSNLAMACRINHDKYNIDEENYLSLTQLRQQEISEYFKNWISIEQIESSSEYTKQLYDIITQIERPVNPETNAEYEIETFRNLVYNYASSSPNRTINLRDLSQHFYEDPNTISNYALENDIQIDTEFRYNTRQLKRFIKLEVNRDGINFKISRGAFDDKVRFDDNDESLVIIESTAFANALRNEINNPNN</sequence>
<dbReference type="PANTHER" id="PTHR38772">
    <property type="match status" value="1"/>
</dbReference>
<dbReference type="RefSeq" id="WP_123215621.1">
    <property type="nucleotide sequence ID" value="NZ_RJTM01000059.1"/>
</dbReference>
<dbReference type="GO" id="GO:0005737">
    <property type="term" value="C:cytoplasm"/>
    <property type="evidence" value="ECO:0007669"/>
    <property type="project" value="UniProtKB-SubCell"/>
</dbReference>
<evidence type="ECO:0000256" key="1">
    <source>
        <dbReference type="ARBA" id="ARBA00004496"/>
    </source>
</evidence>
<dbReference type="GO" id="GO:0043590">
    <property type="term" value="C:bacterial nucleoid"/>
    <property type="evidence" value="ECO:0007669"/>
    <property type="project" value="TreeGrafter"/>
</dbReference>
<dbReference type="OrthoDB" id="980584at2"/>
<accession>A0A3N0EKU0</accession>
<evidence type="ECO:0000256" key="3">
    <source>
        <dbReference type="ARBA" id="ARBA00022490"/>
    </source>
</evidence>
<comment type="similarity">
    <text evidence="2">Belongs to the YejK family.</text>
</comment>
<proteinExistence type="inferred from homology"/>
<keyword evidence="3" id="KW-0963">Cytoplasm</keyword>
<comment type="caution">
    <text evidence="4">The sequence shown here is derived from an EMBL/GenBank/DDBJ whole genome shotgun (WGS) entry which is preliminary data.</text>
</comment>